<feature type="transmembrane region" description="Helical" evidence="1">
    <location>
        <begin position="34"/>
        <end position="51"/>
    </location>
</feature>
<organism evidence="2 3">
    <name type="scientific">Sphingomonas limnosediminicola</name>
    <dbReference type="NCBI Taxonomy" id="940133"/>
    <lineage>
        <taxon>Bacteria</taxon>
        <taxon>Pseudomonadati</taxon>
        <taxon>Pseudomonadota</taxon>
        <taxon>Alphaproteobacteria</taxon>
        <taxon>Sphingomonadales</taxon>
        <taxon>Sphingomonadaceae</taxon>
        <taxon>Sphingomonas</taxon>
    </lineage>
</organism>
<gene>
    <name evidence="2" type="ORF">GCM10022276_29150</name>
</gene>
<dbReference type="Proteomes" id="UP001500827">
    <property type="component" value="Unassembled WGS sequence"/>
</dbReference>
<sequence>MIQRTTKAGGCFLTVFLLAGFVAGLAIKDPMKGVLIGLAIGATLAAATWLIDLRRGS</sequence>
<proteinExistence type="predicted"/>
<evidence type="ECO:0000313" key="2">
    <source>
        <dbReference type="EMBL" id="GAA3909048.1"/>
    </source>
</evidence>
<dbReference type="EMBL" id="BAABBM010000001">
    <property type="protein sequence ID" value="GAA3909048.1"/>
    <property type="molecule type" value="Genomic_DNA"/>
</dbReference>
<evidence type="ECO:0000256" key="1">
    <source>
        <dbReference type="SAM" id="Phobius"/>
    </source>
</evidence>
<evidence type="ECO:0008006" key="4">
    <source>
        <dbReference type="Google" id="ProtNLM"/>
    </source>
</evidence>
<evidence type="ECO:0000313" key="3">
    <source>
        <dbReference type="Proteomes" id="UP001500827"/>
    </source>
</evidence>
<accession>A0ABP7LZP6</accession>
<reference evidence="3" key="1">
    <citation type="journal article" date="2019" name="Int. J. Syst. Evol. Microbiol.">
        <title>The Global Catalogue of Microorganisms (GCM) 10K type strain sequencing project: providing services to taxonomists for standard genome sequencing and annotation.</title>
        <authorList>
            <consortium name="The Broad Institute Genomics Platform"/>
            <consortium name="The Broad Institute Genome Sequencing Center for Infectious Disease"/>
            <person name="Wu L."/>
            <person name="Ma J."/>
        </authorList>
    </citation>
    <scope>NUCLEOTIDE SEQUENCE [LARGE SCALE GENOMIC DNA]</scope>
    <source>
        <strain evidence="3">JCM 17543</strain>
    </source>
</reference>
<keyword evidence="3" id="KW-1185">Reference proteome</keyword>
<name>A0ABP7LZP6_9SPHN</name>
<keyword evidence="1" id="KW-0472">Membrane</keyword>
<dbReference type="RefSeq" id="WP_344700425.1">
    <property type="nucleotide sequence ID" value="NZ_BAABBM010000001.1"/>
</dbReference>
<comment type="caution">
    <text evidence="2">The sequence shown here is derived from an EMBL/GenBank/DDBJ whole genome shotgun (WGS) entry which is preliminary data.</text>
</comment>
<keyword evidence="1" id="KW-0812">Transmembrane</keyword>
<keyword evidence="1" id="KW-1133">Transmembrane helix</keyword>
<protein>
    <recommendedName>
        <fullName evidence="4">CTP synthetase</fullName>
    </recommendedName>
</protein>